<feature type="domain" description="Methyltransferase type 11" evidence="5">
    <location>
        <begin position="61"/>
        <end position="142"/>
    </location>
</feature>
<evidence type="ECO:0000313" key="8">
    <source>
        <dbReference type="Proteomes" id="UP000033457"/>
    </source>
</evidence>
<dbReference type="GO" id="GO:0032259">
    <property type="term" value="P:methylation"/>
    <property type="evidence" value="ECO:0007669"/>
    <property type="project" value="UniProtKB-KW"/>
</dbReference>
<dbReference type="InterPro" id="IPR013216">
    <property type="entry name" value="Methyltransf_11"/>
</dbReference>
<dbReference type="Proteomes" id="UP000033457">
    <property type="component" value="Chromosome"/>
</dbReference>
<evidence type="ECO:0000313" key="6">
    <source>
        <dbReference type="EMBL" id="AKE41165.1"/>
    </source>
</evidence>
<sequence>MYIPPLSHRNTPKFSSAEHRRNSSAAFNQGASNYHDIRPGYPLIVQDFFRAYLPQHQLTIVDIGSGTGKLTANLIDLGTVIALDTSKDMLDELAKHTPAHRIRARAEATGLGTGTIDAITCAQTWHWLDTNQTSHELARISTSDAPLLLVWNSLNVDIPWVHRLSRIMHSGDTLKRGFIPPHATPWEIVDILRDSWIQTLLPEDIHALTRTRSYWLRANNTTRARVNSNLNWYLYDHLGHTPETLIELPYRVDAFILRKA</sequence>
<dbReference type="EMBL" id="CP011312">
    <property type="protein sequence ID" value="AKE41165.1"/>
    <property type="molecule type" value="Genomic_DNA"/>
</dbReference>
<dbReference type="Gene3D" id="3.40.50.150">
    <property type="entry name" value="Vaccinia Virus protein VP39"/>
    <property type="match status" value="1"/>
</dbReference>
<dbReference type="RefSeq" id="WP_046439309.1">
    <property type="nucleotide sequence ID" value="NZ_CP011312.1"/>
</dbReference>
<evidence type="ECO:0000313" key="7">
    <source>
        <dbReference type="EMBL" id="VEH07075.1"/>
    </source>
</evidence>
<evidence type="ECO:0000313" key="9">
    <source>
        <dbReference type="Proteomes" id="UP000271380"/>
    </source>
</evidence>
<dbReference type="InterPro" id="IPR029063">
    <property type="entry name" value="SAM-dependent_MTases_sf"/>
</dbReference>
<evidence type="ECO:0000256" key="3">
    <source>
        <dbReference type="ARBA" id="ARBA00022679"/>
    </source>
</evidence>
<gene>
    <name evidence="7" type="ORF">NCTC949_01554</name>
    <name evidence="6" type="ORF">UL82_04940</name>
</gene>
<comment type="similarity">
    <text evidence="1">Belongs to the methyltransferase superfamily.</text>
</comment>
<dbReference type="GO" id="GO:0008757">
    <property type="term" value="F:S-adenosylmethionine-dependent methyltransferase activity"/>
    <property type="evidence" value="ECO:0007669"/>
    <property type="project" value="InterPro"/>
</dbReference>
<dbReference type="HOGENOM" id="CLU_049344_3_0_11"/>
<evidence type="ECO:0000256" key="4">
    <source>
        <dbReference type="SAM" id="MobiDB-lite"/>
    </source>
</evidence>
<evidence type="ECO:0000256" key="2">
    <source>
        <dbReference type="ARBA" id="ARBA00022603"/>
    </source>
</evidence>
<evidence type="ECO:0000259" key="5">
    <source>
        <dbReference type="Pfam" id="PF08241"/>
    </source>
</evidence>
<name>A0A0F6R092_9CORY</name>
<dbReference type="STRING" id="35755.UL82_04940"/>
<reference evidence="6 8" key="1">
    <citation type="journal article" date="2015" name="Genome Announc.">
        <title>Complete Genome Sequence of Corynebacterium kutscheri DSM 20755, a Corynebacterial Type Strain with Remarkably Low G+C Content of Chromosomal DNA.</title>
        <authorList>
            <person name="Ruckert C."/>
            <person name="Albersmeier A."/>
            <person name="Winkler A."/>
            <person name="Tauch A."/>
        </authorList>
    </citation>
    <scope>NUCLEOTIDE SEQUENCE [LARGE SCALE GENOMIC DNA]</scope>
    <source>
        <strain evidence="6 8">DSM 20755</strain>
    </source>
</reference>
<dbReference type="OrthoDB" id="9797252at2"/>
<dbReference type="PANTHER" id="PTHR44942:SF4">
    <property type="entry name" value="METHYLTRANSFERASE TYPE 11 DOMAIN-CONTAINING PROTEIN"/>
    <property type="match status" value="1"/>
</dbReference>
<dbReference type="SUPFAM" id="SSF53335">
    <property type="entry name" value="S-adenosyl-L-methionine-dependent methyltransferases"/>
    <property type="match status" value="1"/>
</dbReference>
<dbReference type="InterPro" id="IPR051052">
    <property type="entry name" value="Diverse_substrate_MTase"/>
</dbReference>
<reference evidence="7 9" key="2">
    <citation type="submission" date="2018-12" db="EMBL/GenBank/DDBJ databases">
        <authorList>
            <consortium name="Pathogen Informatics"/>
        </authorList>
    </citation>
    <scope>NUCLEOTIDE SEQUENCE [LARGE SCALE GENOMIC DNA]</scope>
    <source>
        <strain evidence="7 9">NCTC949</strain>
    </source>
</reference>
<keyword evidence="8" id="KW-1185">Reference proteome</keyword>
<dbReference type="AlphaFoldDB" id="A0A0F6R092"/>
<feature type="region of interest" description="Disordered" evidence="4">
    <location>
        <begin position="1"/>
        <end position="22"/>
    </location>
</feature>
<proteinExistence type="inferred from homology"/>
<dbReference type="EMBL" id="LR134377">
    <property type="protein sequence ID" value="VEH07075.1"/>
    <property type="molecule type" value="Genomic_DNA"/>
</dbReference>
<accession>A0A0F6R092</accession>
<dbReference type="Proteomes" id="UP000271380">
    <property type="component" value="Chromosome"/>
</dbReference>
<dbReference type="PANTHER" id="PTHR44942">
    <property type="entry name" value="METHYLTRANSF_11 DOMAIN-CONTAINING PROTEIN"/>
    <property type="match status" value="1"/>
</dbReference>
<keyword evidence="3 6" id="KW-0808">Transferase</keyword>
<keyword evidence="2 6" id="KW-0489">Methyltransferase</keyword>
<organism evidence="6 8">
    <name type="scientific">Corynebacterium kutscheri</name>
    <dbReference type="NCBI Taxonomy" id="35755"/>
    <lineage>
        <taxon>Bacteria</taxon>
        <taxon>Bacillati</taxon>
        <taxon>Actinomycetota</taxon>
        <taxon>Actinomycetes</taxon>
        <taxon>Mycobacteriales</taxon>
        <taxon>Corynebacteriaceae</taxon>
        <taxon>Corynebacterium</taxon>
    </lineage>
</organism>
<dbReference type="Pfam" id="PF08241">
    <property type="entry name" value="Methyltransf_11"/>
    <property type="match status" value="1"/>
</dbReference>
<evidence type="ECO:0000256" key="1">
    <source>
        <dbReference type="ARBA" id="ARBA00008361"/>
    </source>
</evidence>
<protein>
    <submittedName>
        <fullName evidence="6">Methyltransferase family protein</fullName>
    </submittedName>
    <submittedName>
        <fullName evidence="7">SAM-dependent methyltransferase</fullName>
    </submittedName>
</protein>
<dbReference type="KEGG" id="cku:UL82_04940"/>